<comment type="similarity">
    <text evidence="1 3">Belongs to the bacterial ribosomal protein bS6 family.</text>
</comment>
<evidence type="ECO:0000256" key="2">
    <source>
        <dbReference type="ARBA" id="ARBA00035294"/>
    </source>
</evidence>
<organism evidence="4 5">
    <name type="scientific">Candidatus Staskawiczbacteria bacterium RIFCSPHIGHO2_02_FULL_34_9</name>
    <dbReference type="NCBI Taxonomy" id="1802206"/>
    <lineage>
        <taxon>Bacteria</taxon>
        <taxon>Candidatus Staskawicziibacteriota</taxon>
    </lineage>
</organism>
<dbReference type="InterPro" id="IPR014717">
    <property type="entry name" value="Transl_elong_EF1B/ribsomal_bS6"/>
</dbReference>
<reference evidence="4 5" key="1">
    <citation type="journal article" date="2016" name="Nat. Commun.">
        <title>Thousands of microbial genomes shed light on interconnected biogeochemical processes in an aquifer system.</title>
        <authorList>
            <person name="Anantharaman K."/>
            <person name="Brown C.T."/>
            <person name="Hug L.A."/>
            <person name="Sharon I."/>
            <person name="Castelle C.J."/>
            <person name="Probst A.J."/>
            <person name="Thomas B.C."/>
            <person name="Singh A."/>
            <person name="Wilkins M.J."/>
            <person name="Karaoz U."/>
            <person name="Brodie E.L."/>
            <person name="Williams K.H."/>
            <person name="Hubbard S.S."/>
            <person name="Banfield J.F."/>
        </authorList>
    </citation>
    <scope>NUCLEOTIDE SEQUENCE [LARGE SCALE GENOMIC DNA]</scope>
</reference>
<proteinExistence type="inferred from homology"/>
<evidence type="ECO:0000256" key="3">
    <source>
        <dbReference type="HAMAP-Rule" id="MF_00360"/>
    </source>
</evidence>
<dbReference type="GO" id="GO:0019843">
    <property type="term" value="F:rRNA binding"/>
    <property type="evidence" value="ECO:0007669"/>
    <property type="project" value="UniProtKB-UniRule"/>
</dbReference>
<comment type="function">
    <text evidence="3">Binds together with bS18 to 16S ribosomal RNA.</text>
</comment>
<comment type="caution">
    <text evidence="4">The sequence shown here is derived from an EMBL/GenBank/DDBJ whole genome shotgun (WGS) entry which is preliminary data.</text>
</comment>
<dbReference type="STRING" id="1802206.A3D35_00390"/>
<keyword evidence="3" id="KW-0687">Ribonucleoprotein</keyword>
<dbReference type="GO" id="GO:0005840">
    <property type="term" value="C:ribosome"/>
    <property type="evidence" value="ECO:0007669"/>
    <property type="project" value="UniProtKB-KW"/>
</dbReference>
<sequence>MKTYELTYIASPTANQEELEALKEEIGKLIQSKEGAVLKLEGSTAKTLSYPIKKQISGYFTTVTFNIAEGNLKEVSNTISKEGKILRSFIIVKNPAKEMKARNIRRFSFKPGAKKSVFSGILGGIKKVEKTEKVEVKEEEINKKLDEILSE</sequence>
<dbReference type="InterPro" id="IPR035980">
    <property type="entry name" value="Ribosomal_bS6_sf"/>
</dbReference>
<dbReference type="GO" id="GO:0006412">
    <property type="term" value="P:translation"/>
    <property type="evidence" value="ECO:0007669"/>
    <property type="project" value="UniProtKB-UniRule"/>
</dbReference>
<evidence type="ECO:0000256" key="1">
    <source>
        <dbReference type="ARBA" id="ARBA00009512"/>
    </source>
</evidence>
<dbReference type="GO" id="GO:1990904">
    <property type="term" value="C:ribonucleoprotein complex"/>
    <property type="evidence" value="ECO:0007669"/>
    <property type="project" value="UniProtKB-KW"/>
</dbReference>
<dbReference type="CDD" id="cd00473">
    <property type="entry name" value="bS6"/>
    <property type="match status" value="1"/>
</dbReference>
<dbReference type="Pfam" id="PF01250">
    <property type="entry name" value="Ribosomal_S6"/>
    <property type="match status" value="1"/>
</dbReference>
<evidence type="ECO:0000313" key="5">
    <source>
        <dbReference type="Proteomes" id="UP000176421"/>
    </source>
</evidence>
<keyword evidence="3" id="KW-0694">RNA-binding</keyword>
<protein>
    <recommendedName>
        <fullName evidence="2 3">Small ribosomal subunit protein bS6</fullName>
    </recommendedName>
</protein>
<keyword evidence="3" id="KW-0699">rRNA-binding</keyword>
<dbReference type="EMBL" id="MHOS01000050">
    <property type="protein sequence ID" value="OGZ66903.1"/>
    <property type="molecule type" value="Genomic_DNA"/>
</dbReference>
<dbReference type="InterPro" id="IPR020814">
    <property type="entry name" value="Ribosomal_S6_plastid/chlpt"/>
</dbReference>
<name>A0A1G2HWQ0_9BACT</name>
<dbReference type="GO" id="GO:0003735">
    <property type="term" value="F:structural constituent of ribosome"/>
    <property type="evidence" value="ECO:0007669"/>
    <property type="project" value="InterPro"/>
</dbReference>
<keyword evidence="3 4" id="KW-0689">Ribosomal protein</keyword>
<accession>A0A1G2HWQ0</accession>
<dbReference type="AlphaFoldDB" id="A0A1G2HWQ0"/>
<evidence type="ECO:0000313" key="4">
    <source>
        <dbReference type="EMBL" id="OGZ66903.1"/>
    </source>
</evidence>
<gene>
    <name evidence="3" type="primary">rpsF</name>
    <name evidence="4" type="ORF">A3D35_00390</name>
</gene>
<dbReference type="HAMAP" id="MF_00360">
    <property type="entry name" value="Ribosomal_bS6"/>
    <property type="match status" value="1"/>
</dbReference>
<dbReference type="NCBIfam" id="TIGR00166">
    <property type="entry name" value="S6"/>
    <property type="match status" value="1"/>
</dbReference>
<dbReference type="SUPFAM" id="SSF54995">
    <property type="entry name" value="Ribosomal protein S6"/>
    <property type="match status" value="1"/>
</dbReference>
<dbReference type="Proteomes" id="UP000176421">
    <property type="component" value="Unassembled WGS sequence"/>
</dbReference>
<dbReference type="Gene3D" id="3.30.70.60">
    <property type="match status" value="1"/>
</dbReference>
<dbReference type="InterPro" id="IPR000529">
    <property type="entry name" value="Ribosomal_bS6"/>
</dbReference>